<feature type="compositionally biased region" description="Polar residues" evidence="1">
    <location>
        <begin position="461"/>
        <end position="471"/>
    </location>
</feature>
<dbReference type="AlphaFoldDB" id="A0A183A7N5"/>
<dbReference type="WBParaSite" id="ECPE_0000297301-mRNA-1">
    <property type="protein sequence ID" value="ECPE_0000297301-mRNA-1"/>
    <property type="gene ID" value="ECPE_0000297301"/>
</dbReference>
<reference evidence="2" key="1">
    <citation type="submission" date="2016-06" db="UniProtKB">
        <authorList>
            <consortium name="WormBaseParasite"/>
        </authorList>
    </citation>
    <scope>IDENTIFICATION</scope>
</reference>
<sequence length="531" mass="57168">LCATVAETVTGMQRRPNPCLISRPRSTFLPGVDLVDRSSDPVRSRLTTTTARPRPELYLISARNSTRQADTTPQPNGDPVDLDWTVGSNTASSTSVRQRRSRDATDRIGVLCPKESPVRTTRTSSSDFRTNFNIQARVNVRAVGMGQWAYGSSKHYTSGRVWLVQIKVVRVVLFDAPGGALGFTRRAIENISPVCTVSTPVNTTTATAAAVSGDVTSDPRDRLADTEVEQTVADQDSVWWLSLLPYKPSNLPTNLADRLRQRNSLVLARCSPSARLSNSSLPTTLPHLVHPTPPSSTQPPGIGSRLGVPIHLAGESLRSQPMMMMMMTQSLYEQRDPPDQAYMTSSDQLSPPDMTTPRGSRQELRSGRPSRYRLPTRPSSLYVDKPDPPAILMPSLAHLSAIGCSSSGETGLSRPGTLWDRRASAGHINQSDGSSSGPGTSPSPSGDSNFATEGPTDPLSMLSSYTSTTIPPTDPILTKTWSAEKTDSPLLGQYCRLLNLRTVQSNPTGPGASATNSDLPTPSAETPLTPV</sequence>
<proteinExistence type="predicted"/>
<feature type="region of interest" description="Disordered" evidence="1">
    <location>
        <begin position="62"/>
        <end position="104"/>
    </location>
</feature>
<accession>A0A183A7N5</accession>
<feature type="region of interest" description="Disordered" evidence="1">
    <location>
        <begin position="426"/>
        <end position="476"/>
    </location>
</feature>
<feature type="compositionally biased region" description="Polar residues" evidence="1">
    <location>
        <begin position="62"/>
        <end position="75"/>
    </location>
</feature>
<feature type="compositionally biased region" description="Low complexity" evidence="1">
    <location>
        <begin position="431"/>
        <end position="448"/>
    </location>
</feature>
<organism evidence="2">
    <name type="scientific">Echinostoma caproni</name>
    <dbReference type="NCBI Taxonomy" id="27848"/>
    <lineage>
        <taxon>Eukaryota</taxon>
        <taxon>Metazoa</taxon>
        <taxon>Spiralia</taxon>
        <taxon>Lophotrochozoa</taxon>
        <taxon>Platyhelminthes</taxon>
        <taxon>Trematoda</taxon>
        <taxon>Digenea</taxon>
        <taxon>Plagiorchiida</taxon>
        <taxon>Echinostomata</taxon>
        <taxon>Echinostomatoidea</taxon>
        <taxon>Echinostomatidae</taxon>
        <taxon>Echinostoma</taxon>
    </lineage>
</organism>
<feature type="compositionally biased region" description="Polar residues" evidence="1">
    <location>
        <begin position="86"/>
        <end position="96"/>
    </location>
</feature>
<evidence type="ECO:0000256" key="1">
    <source>
        <dbReference type="SAM" id="MobiDB-lite"/>
    </source>
</evidence>
<name>A0A183A7N5_9TREM</name>
<protein>
    <submittedName>
        <fullName evidence="2">Protein kinase domain-containing protein</fullName>
    </submittedName>
</protein>
<evidence type="ECO:0000313" key="2">
    <source>
        <dbReference type="WBParaSite" id="ECPE_0000297301-mRNA-1"/>
    </source>
</evidence>
<feature type="region of interest" description="Disordered" evidence="1">
    <location>
        <begin position="503"/>
        <end position="531"/>
    </location>
</feature>
<feature type="region of interest" description="Disordered" evidence="1">
    <location>
        <begin position="337"/>
        <end position="386"/>
    </location>
</feature>